<keyword evidence="3" id="KW-1185">Reference proteome</keyword>
<comment type="caution">
    <text evidence="2">The sequence shown here is derived from an EMBL/GenBank/DDBJ whole genome shotgun (WGS) entry which is preliminary data.</text>
</comment>
<dbReference type="EMBL" id="JBJQOH010000007">
    <property type="protein sequence ID" value="KAL3681530.1"/>
    <property type="molecule type" value="Genomic_DNA"/>
</dbReference>
<protein>
    <submittedName>
        <fullName evidence="2">Uncharacterized protein</fullName>
    </submittedName>
</protein>
<evidence type="ECO:0000256" key="1">
    <source>
        <dbReference type="SAM" id="MobiDB-lite"/>
    </source>
</evidence>
<evidence type="ECO:0000313" key="3">
    <source>
        <dbReference type="Proteomes" id="UP001633002"/>
    </source>
</evidence>
<sequence length="381" mass="43496">MARLSTRTSSVQAQSFPAPEEIGQAILDNPDLLRELAIGHARVAREKSEHKQQKQTRSRLANTTSRSSRQFISMPNSARQENLASGFKDSTCTSELSPWGGSPRAVSEALPGTPLQRSIQKSEPLSFVTASPRLKTLAMEEQQHVVQECGTIDVNQISETGVQSARFKKKEMQDRVYKRKKRKNSKPQKYTLTKFMHEVEEKEKHHREIDFSVKEHALWHMTVSQSVVKSAFSEDVKYYRSKFQAWARGVISREKQLLGFSVYDNSQGSPSFTPGAGEGIQKLDQESGSQFKNNKKQGTMILDIGALSAGDYFGEDYRKEEQIYKQYLKNCRWERFKKKVLDDVFEAKAFRTYMRVGLKAMHYIPEEDGPKGPKPTLSEWK</sequence>
<gene>
    <name evidence="2" type="ORF">R1sor_024486</name>
</gene>
<dbReference type="AlphaFoldDB" id="A0ABD3GTU7"/>
<dbReference type="Proteomes" id="UP001633002">
    <property type="component" value="Unassembled WGS sequence"/>
</dbReference>
<feature type="region of interest" description="Disordered" evidence="1">
    <location>
        <begin position="1"/>
        <end position="22"/>
    </location>
</feature>
<feature type="region of interest" description="Disordered" evidence="1">
    <location>
        <begin position="43"/>
        <end position="69"/>
    </location>
</feature>
<feature type="compositionally biased region" description="Polar residues" evidence="1">
    <location>
        <begin position="58"/>
        <end position="69"/>
    </location>
</feature>
<feature type="compositionally biased region" description="Polar residues" evidence="1">
    <location>
        <begin position="1"/>
        <end position="15"/>
    </location>
</feature>
<evidence type="ECO:0000313" key="2">
    <source>
        <dbReference type="EMBL" id="KAL3681530.1"/>
    </source>
</evidence>
<proteinExistence type="predicted"/>
<name>A0ABD3GTU7_9MARC</name>
<organism evidence="2 3">
    <name type="scientific">Riccia sorocarpa</name>
    <dbReference type="NCBI Taxonomy" id="122646"/>
    <lineage>
        <taxon>Eukaryota</taxon>
        <taxon>Viridiplantae</taxon>
        <taxon>Streptophyta</taxon>
        <taxon>Embryophyta</taxon>
        <taxon>Marchantiophyta</taxon>
        <taxon>Marchantiopsida</taxon>
        <taxon>Marchantiidae</taxon>
        <taxon>Marchantiales</taxon>
        <taxon>Ricciaceae</taxon>
        <taxon>Riccia</taxon>
    </lineage>
</organism>
<accession>A0ABD3GTU7</accession>
<feature type="compositionally biased region" description="Basic and acidic residues" evidence="1">
    <location>
        <begin position="43"/>
        <end position="52"/>
    </location>
</feature>
<reference evidence="2 3" key="1">
    <citation type="submission" date="2024-09" db="EMBL/GenBank/DDBJ databases">
        <title>Chromosome-scale assembly of Riccia sorocarpa.</title>
        <authorList>
            <person name="Paukszto L."/>
        </authorList>
    </citation>
    <scope>NUCLEOTIDE SEQUENCE [LARGE SCALE GENOMIC DNA]</scope>
    <source>
        <strain evidence="2">LP-2024</strain>
        <tissue evidence="2">Aerial parts of the thallus</tissue>
    </source>
</reference>